<organism evidence="18 19">
    <name type="scientific">Rhamnella rubrinervis</name>
    <dbReference type="NCBI Taxonomy" id="2594499"/>
    <lineage>
        <taxon>Eukaryota</taxon>
        <taxon>Viridiplantae</taxon>
        <taxon>Streptophyta</taxon>
        <taxon>Embryophyta</taxon>
        <taxon>Tracheophyta</taxon>
        <taxon>Spermatophyta</taxon>
        <taxon>Magnoliopsida</taxon>
        <taxon>eudicotyledons</taxon>
        <taxon>Gunneridae</taxon>
        <taxon>Pentapetalae</taxon>
        <taxon>rosids</taxon>
        <taxon>fabids</taxon>
        <taxon>Rosales</taxon>
        <taxon>Rhamnaceae</taxon>
        <taxon>rhamnoid group</taxon>
        <taxon>Rhamneae</taxon>
        <taxon>Rhamnella</taxon>
    </lineage>
</organism>
<keyword evidence="11 16" id="KW-1133">Transmembrane helix</keyword>
<evidence type="ECO:0000256" key="16">
    <source>
        <dbReference type="PIRNR" id="PIRNR018269"/>
    </source>
</evidence>
<dbReference type="PANTHER" id="PTHR13773:SF8">
    <property type="entry name" value="PHOSPHATIDATE CYTIDYLYLTRANSFERASE, PHOTORECEPTOR-SPECIFIC"/>
    <property type="match status" value="1"/>
</dbReference>
<evidence type="ECO:0000256" key="17">
    <source>
        <dbReference type="RuleBase" id="RU003938"/>
    </source>
</evidence>
<evidence type="ECO:0000256" key="10">
    <source>
        <dbReference type="ARBA" id="ARBA00022695"/>
    </source>
</evidence>
<comment type="function">
    <text evidence="16">May be involved in the synthesis of minor phospholipids and in modulation of IP3-mediated signal transduction.</text>
</comment>
<dbReference type="EMBL" id="VOIH02000002">
    <property type="protein sequence ID" value="KAF3453386.1"/>
    <property type="molecule type" value="Genomic_DNA"/>
</dbReference>
<name>A0A8K0HJ41_9ROSA</name>
<keyword evidence="15 16" id="KW-1208">Phospholipid metabolism</keyword>
<feature type="transmembrane region" description="Helical" evidence="16">
    <location>
        <begin position="49"/>
        <end position="69"/>
    </location>
</feature>
<dbReference type="PANTHER" id="PTHR13773">
    <property type="entry name" value="PHOSPHATIDATE CYTIDYLYLTRANSFERASE"/>
    <property type="match status" value="1"/>
</dbReference>
<dbReference type="PIRSF" id="PIRSF018269">
    <property type="entry name" value="PC_trans_euk"/>
    <property type="match status" value="1"/>
</dbReference>
<evidence type="ECO:0000256" key="11">
    <source>
        <dbReference type="ARBA" id="ARBA00022989"/>
    </source>
</evidence>
<comment type="pathway">
    <text evidence="3 16 17">Phospholipid metabolism; CDP-diacylglycerol biosynthesis; CDP-diacylglycerol from sn-glycerol 3-phosphate: step 3/3.</text>
</comment>
<evidence type="ECO:0000256" key="5">
    <source>
        <dbReference type="ARBA" id="ARBA00010185"/>
    </source>
</evidence>
<keyword evidence="12 16" id="KW-0443">Lipid metabolism</keyword>
<feature type="transmembrane region" description="Helical" evidence="16">
    <location>
        <begin position="205"/>
        <end position="231"/>
    </location>
</feature>
<evidence type="ECO:0000256" key="4">
    <source>
        <dbReference type="ARBA" id="ARBA00005189"/>
    </source>
</evidence>
<keyword evidence="7 16" id="KW-0444">Lipid biosynthesis</keyword>
<evidence type="ECO:0000256" key="9">
    <source>
        <dbReference type="ARBA" id="ARBA00022692"/>
    </source>
</evidence>
<evidence type="ECO:0000256" key="7">
    <source>
        <dbReference type="ARBA" id="ARBA00022516"/>
    </source>
</evidence>
<dbReference type="Pfam" id="PF01148">
    <property type="entry name" value="CTP_transf_1"/>
    <property type="match status" value="1"/>
</dbReference>
<dbReference type="GO" id="GO:0005789">
    <property type="term" value="C:endoplasmic reticulum membrane"/>
    <property type="evidence" value="ECO:0007669"/>
    <property type="project" value="TreeGrafter"/>
</dbReference>
<comment type="pathway">
    <text evidence="4">Lipid metabolism.</text>
</comment>
<sequence length="423" mass="49079">MNMDHTIGVPLISTGRIRHRRRSNEFPPEFSKSNGSQFLINDQNKYRSMWIRAYSSMWMLGVVSVVIYLGHLYMWGMVVVIQIFMASELFNLLRRAREDKHLPGFRLLKWHFFFTGMLFVYCRILNQQLVNTVTSDKFFNRLVSGLLKYQMVICYFLYIAGFMWFILTLTKKMCKYQFGQYAWTHMILIVVFTQSAFTVANIFEGMFWCLLPASLIAINDVAAYFFGFFFGRTPLIKLSPKKTWEGFIGASVATAISAFIFANILGRFQWLTCPRKDLSTGWLQCDPDPLFKPEYFSLPDWLSQWIHWKEVSVLPVQWHALCLGLFASIIAPFGGFFASGFKRAFKIKDFGASIPGHGGFTDRMDCQMVMSVFAYIYHQSFVVPQDYSVEMILDQIRSLSLEEQQALFMKLGQVLKGRQFGQS</sequence>
<feature type="transmembrane region" description="Helical" evidence="16">
    <location>
        <begin position="105"/>
        <end position="126"/>
    </location>
</feature>
<feature type="transmembrane region" description="Helical" evidence="16">
    <location>
        <begin position="318"/>
        <end position="338"/>
    </location>
</feature>
<keyword evidence="8 16" id="KW-0808">Transferase</keyword>
<comment type="catalytic activity">
    <reaction evidence="1 16 17">
        <text>a 1,2-diacyl-sn-glycero-3-phosphate + CTP + H(+) = a CDP-1,2-diacyl-sn-glycerol + diphosphate</text>
        <dbReference type="Rhea" id="RHEA:16229"/>
        <dbReference type="ChEBI" id="CHEBI:15378"/>
        <dbReference type="ChEBI" id="CHEBI:33019"/>
        <dbReference type="ChEBI" id="CHEBI:37563"/>
        <dbReference type="ChEBI" id="CHEBI:58332"/>
        <dbReference type="ChEBI" id="CHEBI:58608"/>
        <dbReference type="EC" id="2.7.7.41"/>
    </reaction>
</comment>
<dbReference type="AlphaFoldDB" id="A0A8K0HJ41"/>
<evidence type="ECO:0000256" key="2">
    <source>
        <dbReference type="ARBA" id="ARBA00004141"/>
    </source>
</evidence>
<feature type="transmembrane region" description="Helical" evidence="16">
    <location>
        <begin position="181"/>
        <end position="199"/>
    </location>
</feature>
<evidence type="ECO:0000256" key="12">
    <source>
        <dbReference type="ARBA" id="ARBA00023098"/>
    </source>
</evidence>
<evidence type="ECO:0000256" key="14">
    <source>
        <dbReference type="ARBA" id="ARBA00023209"/>
    </source>
</evidence>
<dbReference type="Proteomes" id="UP000796880">
    <property type="component" value="Unassembled WGS sequence"/>
</dbReference>
<comment type="caution">
    <text evidence="18">The sequence shown here is derived from an EMBL/GenBank/DDBJ whole genome shotgun (WGS) entry which is preliminary data.</text>
</comment>
<reference evidence="18" key="1">
    <citation type="submission" date="2020-03" db="EMBL/GenBank/DDBJ databases">
        <title>A high-quality chromosome-level genome assembly of a woody plant with both climbing and erect habits, Rhamnella rubrinervis.</title>
        <authorList>
            <person name="Lu Z."/>
            <person name="Yang Y."/>
            <person name="Zhu X."/>
            <person name="Sun Y."/>
        </authorList>
    </citation>
    <scope>NUCLEOTIDE SEQUENCE</scope>
    <source>
        <strain evidence="18">BYM</strain>
        <tissue evidence="18">Leaf</tissue>
    </source>
</reference>
<evidence type="ECO:0000256" key="8">
    <source>
        <dbReference type="ARBA" id="ARBA00022679"/>
    </source>
</evidence>
<evidence type="ECO:0000256" key="1">
    <source>
        <dbReference type="ARBA" id="ARBA00001698"/>
    </source>
</evidence>
<evidence type="ECO:0000256" key="3">
    <source>
        <dbReference type="ARBA" id="ARBA00005119"/>
    </source>
</evidence>
<dbReference type="GO" id="GO:0016024">
    <property type="term" value="P:CDP-diacylglycerol biosynthetic process"/>
    <property type="evidence" value="ECO:0007669"/>
    <property type="project" value="UniProtKB-UniRule"/>
</dbReference>
<dbReference type="InterPro" id="IPR000374">
    <property type="entry name" value="PC_trans"/>
</dbReference>
<accession>A0A8K0HJ41</accession>
<protein>
    <recommendedName>
        <fullName evidence="6 16">Phosphatidate cytidylyltransferase</fullName>
        <ecNumber evidence="6 16">2.7.7.41</ecNumber>
    </recommendedName>
</protein>
<proteinExistence type="inferred from homology"/>
<keyword evidence="19" id="KW-1185">Reference proteome</keyword>
<dbReference type="GO" id="GO:0004605">
    <property type="term" value="F:phosphatidate cytidylyltransferase activity"/>
    <property type="evidence" value="ECO:0007669"/>
    <property type="project" value="UniProtKB-UniRule"/>
</dbReference>
<feature type="transmembrane region" description="Helical" evidence="16">
    <location>
        <begin position="243"/>
        <end position="265"/>
    </location>
</feature>
<feature type="transmembrane region" description="Helical" evidence="16">
    <location>
        <begin position="75"/>
        <end position="93"/>
    </location>
</feature>
<keyword evidence="14 16" id="KW-0594">Phospholipid biosynthesis</keyword>
<keyword evidence="9 16" id="KW-0812">Transmembrane</keyword>
<dbReference type="UniPathway" id="UPA00557">
    <property type="reaction ID" value="UER00614"/>
</dbReference>
<dbReference type="InterPro" id="IPR016720">
    <property type="entry name" value="PC_Trfase_euk"/>
</dbReference>
<gene>
    <name evidence="18" type="ORF">FNV43_RR03826</name>
</gene>
<keyword evidence="10 16" id="KW-0548">Nucleotidyltransferase</keyword>
<evidence type="ECO:0000256" key="15">
    <source>
        <dbReference type="ARBA" id="ARBA00023264"/>
    </source>
</evidence>
<dbReference type="PROSITE" id="PS01315">
    <property type="entry name" value="CDS"/>
    <property type="match status" value="1"/>
</dbReference>
<comment type="similarity">
    <text evidence="5 16 17">Belongs to the CDS family.</text>
</comment>
<feature type="transmembrane region" description="Helical" evidence="16">
    <location>
        <begin position="146"/>
        <end position="169"/>
    </location>
</feature>
<comment type="cofactor">
    <cofactor evidence="16">
        <name>Mg(2+)</name>
        <dbReference type="ChEBI" id="CHEBI:18420"/>
    </cofactor>
    <text evidence="16">Requires a divalent cation for activity.</text>
</comment>
<dbReference type="EC" id="2.7.7.41" evidence="6 16"/>
<evidence type="ECO:0000313" key="18">
    <source>
        <dbReference type="EMBL" id="KAF3453386.1"/>
    </source>
</evidence>
<evidence type="ECO:0000256" key="6">
    <source>
        <dbReference type="ARBA" id="ARBA00012487"/>
    </source>
</evidence>
<dbReference type="OrthoDB" id="10260889at2759"/>
<comment type="subcellular location">
    <subcellularLocation>
        <location evidence="2">Membrane</location>
        <topology evidence="2">Multi-pass membrane protein</topology>
    </subcellularLocation>
</comment>
<evidence type="ECO:0000256" key="13">
    <source>
        <dbReference type="ARBA" id="ARBA00023136"/>
    </source>
</evidence>
<evidence type="ECO:0000313" key="19">
    <source>
        <dbReference type="Proteomes" id="UP000796880"/>
    </source>
</evidence>
<keyword evidence="13 16" id="KW-0472">Membrane</keyword>